<protein>
    <recommendedName>
        <fullName evidence="1">NIPSNAP domain-containing protein</fullName>
    </recommendedName>
</protein>
<evidence type="ECO:0000259" key="1">
    <source>
        <dbReference type="Pfam" id="PF07978"/>
    </source>
</evidence>
<dbReference type="EMBL" id="JRHC01000001">
    <property type="protein sequence ID" value="KJF45021.1"/>
    <property type="molecule type" value="Genomic_DNA"/>
</dbReference>
<keyword evidence="3" id="KW-1185">Reference proteome</keyword>
<feature type="domain" description="NIPSNAP" evidence="1">
    <location>
        <begin position="153"/>
        <end position="255"/>
    </location>
</feature>
<comment type="caution">
    <text evidence="2">The sequence shown here is derived from an EMBL/GenBank/DDBJ whole genome shotgun (WGS) entry which is preliminary data.</text>
</comment>
<dbReference type="Proteomes" id="UP000032544">
    <property type="component" value="Unassembled WGS sequence"/>
</dbReference>
<accession>A0A0D8JEQ6</accession>
<dbReference type="OrthoDB" id="192769at2"/>
<name>A0A0D8JEQ6_9BACT</name>
<dbReference type="AlphaFoldDB" id="A0A0D8JEQ6"/>
<dbReference type="InterPro" id="IPR012577">
    <property type="entry name" value="NIPSNAP"/>
</dbReference>
<organism evidence="2 3">
    <name type="scientific">Draconibacterium sediminis</name>
    <dbReference type="NCBI Taxonomy" id="1544798"/>
    <lineage>
        <taxon>Bacteria</taxon>
        <taxon>Pseudomonadati</taxon>
        <taxon>Bacteroidota</taxon>
        <taxon>Bacteroidia</taxon>
        <taxon>Marinilabiliales</taxon>
        <taxon>Prolixibacteraceae</taxon>
        <taxon>Draconibacterium</taxon>
    </lineage>
</organism>
<dbReference type="SUPFAM" id="SSF54909">
    <property type="entry name" value="Dimeric alpha+beta barrel"/>
    <property type="match status" value="1"/>
</dbReference>
<dbReference type="InterPro" id="IPR011008">
    <property type="entry name" value="Dimeric_a/b-barrel"/>
</dbReference>
<dbReference type="STRING" id="1544798.LH29_06300"/>
<reference evidence="2 3" key="1">
    <citation type="submission" date="2014-09" db="EMBL/GenBank/DDBJ databases">
        <title>Draft Genome Sequence of Draconibacterium sp. JN14CK-3.</title>
        <authorList>
            <person name="Dong C."/>
            <person name="Lai Q."/>
            <person name="Shao Z."/>
        </authorList>
    </citation>
    <scope>NUCLEOTIDE SEQUENCE [LARGE SCALE GENOMIC DNA]</scope>
    <source>
        <strain evidence="2 3">JN14CK-3</strain>
    </source>
</reference>
<gene>
    <name evidence="2" type="ORF">LH29_06300</name>
</gene>
<evidence type="ECO:0000313" key="2">
    <source>
        <dbReference type="EMBL" id="KJF45021.1"/>
    </source>
</evidence>
<proteinExistence type="predicted"/>
<dbReference type="Gene3D" id="3.30.70.100">
    <property type="match status" value="1"/>
</dbReference>
<dbReference type="RefSeq" id="WP_045026768.1">
    <property type="nucleotide sequence ID" value="NZ_JRHC01000001.1"/>
</dbReference>
<dbReference type="Pfam" id="PF07978">
    <property type="entry name" value="NIPSNAP"/>
    <property type="match status" value="1"/>
</dbReference>
<sequence>MKSKPILKIAVFIIALFSFSQLLAGNYYQIKVYSIENPGQEERIDNYLKSTFIQAAHKAGIEHVGVFKPIETDPDYGKKIFVFIPLNNLSEIEKIEDQLSRVELNAEGAAYINAAHDNPPFTRVETILLRAFSDMPVYHKPAFDTPKQEQIFQIRSYEGATEKLYQKKVEMFNEGGELAIFNNLGFNAVFFGEVLAGANMPNLIYMTSFKNIETNEKLWQAFRTDPKWEVLKNDKAYANTVSHIDNWLCHPTAYSDF</sequence>
<evidence type="ECO:0000313" key="3">
    <source>
        <dbReference type="Proteomes" id="UP000032544"/>
    </source>
</evidence>